<protein>
    <submittedName>
        <fullName evidence="1">Uncharacterized protein</fullName>
    </submittedName>
</protein>
<reference evidence="1 2" key="1">
    <citation type="submission" date="2015-06" db="EMBL/GenBank/DDBJ databases">
        <authorList>
            <person name="Zeng Y."/>
            <person name="Huang Y."/>
        </authorList>
    </citation>
    <scope>NUCLEOTIDE SEQUENCE [LARGE SCALE GENOMIC DNA]</scope>
    <source>
        <strain evidence="1 2">PQ-2</strain>
    </source>
</reference>
<dbReference type="KEGG" id="cna:AB433_15760"/>
<accession>A0A0G3XIU4</accession>
<dbReference type="RefSeq" id="WP_047822339.1">
    <property type="nucleotide sequence ID" value="NZ_CP011770.1"/>
</dbReference>
<dbReference type="STRING" id="1348774.AB433_15760"/>
<gene>
    <name evidence="1" type="ORF">AB433_15760</name>
</gene>
<sequence length="257" mass="28384">MSDELADAQAWYDRAQHHIAEYRSLAYGENDRTWQLRRDRADDGRHIYSLHFNRGLFPLLKPIACEAANAMFQSLDNIIATAARQAGVPRSPQIAWPWALQPDTDSNLAGAVKPVIDSRLNDMRKRGMPEAWLDLVAATFAEHAMGLVHIDVVKEVSLSGKHWELVPTKANAVAIGWHLPGSAAQSFADIPADHFETEDVFVFHEGDPIEVSQFQIVAGTKLIAPGKAHQPEPVSAFGYTSRFVETALANARVLLAT</sequence>
<evidence type="ECO:0000313" key="2">
    <source>
        <dbReference type="Proteomes" id="UP000035287"/>
    </source>
</evidence>
<organism evidence="1 2">
    <name type="scientific">Croceicoccus naphthovorans</name>
    <dbReference type="NCBI Taxonomy" id="1348774"/>
    <lineage>
        <taxon>Bacteria</taxon>
        <taxon>Pseudomonadati</taxon>
        <taxon>Pseudomonadota</taxon>
        <taxon>Alphaproteobacteria</taxon>
        <taxon>Sphingomonadales</taxon>
        <taxon>Erythrobacteraceae</taxon>
        <taxon>Croceicoccus</taxon>
    </lineage>
</organism>
<dbReference type="AlphaFoldDB" id="A0A0G3XIU4"/>
<keyword evidence="2" id="KW-1185">Reference proteome</keyword>
<dbReference type="Proteomes" id="UP000035287">
    <property type="component" value="Chromosome"/>
</dbReference>
<name>A0A0G3XIU4_9SPHN</name>
<evidence type="ECO:0000313" key="1">
    <source>
        <dbReference type="EMBL" id="AKM11097.1"/>
    </source>
</evidence>
<dbReference type="EMBL" id="CP011770">
    <property type="protein sequence ID" value="AKM11097.1"/>
    <property type="molecule type" value="Genomic_DNA"/>
</dbReference>
<dbReference type="PATRIC" id="fig|1348774.3.peg.3313"/>
<dbReference type="OrthoDB" id="7595865at2"/>
<proteinExistence type="predicted"/>